<proteinExistence type="inferred from homology"/>
<evidence type="ECO:0000313" key="12">
    <source>
        <dbReference type="Proteomes" id="UP001142055"/>
    </source>
</evidence>
<sequence>MAGQDWQYWTKTFISGGIAGMTSKTTVAPLDRIKILMQVHNSHYKNFGVFSGLYAIIRQESFLSLYKGNGAQMVRVFPYAAFQFMSFEIYKKLLNQITFVANNEGKVNHKLKFVAGSMAGVTSVLMTYPLDLVRARLASVVTPNASVVTLASDTMAIKAPSTIQGTIMHVFRNEGGFAGLYRGITPTILAMIPYGGCNFYMFERLKHWCVQYAPTTTCYRTADDPDKWILNIPSKLLCGGLSGAIGQTVIYPLDVARRRMQLSMTSKETAIYSKSFLEALVITYRSHGIVAGLYRGMSVNYIRAVPMVSVSFCTYEIMKQLMGLETGVQSK</sequence>
<dbReference type="InterPro" id="IPR023395">
    <property type="entry name" value="MCP_dom_sf"/>
</dbReference>
<dbReference type="Proteomes" id="UP001142055">
    <property type="component" value="Chromosome 1"/>
</dbReference>
<evidence type="ECO:0000256" key="8">
    <source>
        <dbReference type="ARBA" id="ARBA00023136"/>
    </source>
</evidence>
<keyword evidence="4 9" id="KW-0812">Transmembrane</keyword>
<dbReference type="Gene3D" id="1.50.40.10">
    <property type="entry name" value="Mitochondrial carrier domain"/>
    <property type="match status" value="1"/>
</dbReference>
<dbReference type="Pfam" id="PF00153">
    <property type="entry name" value="Mito_carr"/>
    <property type="match status" value="3"/>
</dbReference>
<dbReference type="InterPro" id="IPR018108">
    <property type="entry name" value="MCP_transmembrane"/>
</dbReference>
<dbReference type="GO" id="GO:0005743">
    <property type="term" value="C:mitochondrial inner membrane"/>
    <property type="evidence" value="ECO:0007669"/>
    <property type="project" value="UniProtKB-SubCell"/>
</dbReference>
<accession>A0A9Q0RSY3</accession>
<name>A0A9Q0RSY3_BLOTA</name>
<evidence type="ECO:0000256" key="2">
    <source>
        <dbReference type="ARBA" id="ARBA00006375"/>
    </source>
</evidence>
<keyword evidence="8 9" id="KW-0472">Membrane</keyword>
<evidence type="ECO:0000256" key="3">
    <source>
        <dbReference type="ARBA" id="ARBA00022448"/>
    </source>
</evidence>
<reference evidence="11" key="1">
    <citation type="submission" date="2022-12" db="EMBL/GenBank/DDBJ databases">
        <title>Genome assemblies of Blomia tropicalis.</title>
        <authorList>
            <person name="Cui Y."/>
        </authorList>
    </citation>
    <scope>NUCLEOTIDE SEQUENCE</scope>
    <source>
        <tissue evidence="11">Adult mites</tissue>
    </source>
</reference>
<evidence type="ECO:0000256" key="5">
    <source>
        <dbReference type="ARBA" id="ARBA00022737"/>
    </source>
</evidence>
<evidence type="ECO:0000256" key="10">
    <source>
        <dbReference type="RuleBase" id="RU000488"/>
    </source>
</evidence>
<comment type="subcellular location">
    <subcellularLocation>
        <location evidence="1">Mitochondrion inner membrane</location>
        <topology evidence="1">Multi-pass membrane protein</topology>
    </subcellularLocation>
</comment>
<evidence type="ECO:0000256" key="4">
    <source>
        <dbReference type="ARBA" id="ARBA00022692"/>
    </source>
</evidence>
<keyword evidence="7" id="KW-0496">Mitochondrion</keyword>
<dbReference type="EMBL" id="JAPWDV010000001">
    <property type="protein sequence ID" value="KAJ6225309.1"/>
    <property type="molecule type" value="Genomic_DNA"/>
</dbReference>
<dbReference type="PANTHER" id="PTHR24089">
    <property type="entry name" value="SOLUTE CARRIER FAMILY 25"/>
    <property type="match status" value="1"/>
</dbReference>
<dbReference type="GO" id="GO:0055085">
    <property type="term" value="P:transmembrane transport"/>
    <property type="evidence" value="ECO:0007669"/>
    <property type="project" value="InterPro"/>
</dbReference>
<gene>
    <name evidence="11" type="ORF">RDWZM_003854</name>
</gene>
<evidence type="ECO:0000256" key="7">
    <source>
        <dbReference type="ARBA" id="ARBA00023128"/>
    </source>
</evidence>
<evidence type="ECO:0000313" key="11">
    <source>
        <dbReference type="EMBL" id="KAJ6225309.1"/>
    </source>
</evidence>
<evidence type="ECO:0000256" key="1">
    <source>
        <dbReference type="ARBA" id="ARBA00004448"/>
    </source>
</evidence>
<feature type="repeat" description="Solcar" evidence="9">
    <location>
        <begin position="107"/>
        <end position="208"/>
    </location>
</feature>
<comment type="similarity">
    <text evidence="2 10">Belongs to the mitochondrial carrier (TC 2.A.29) family.</text>
</comment>
<dbReference type="SUPFAM" id="SSF103506">
    <property type="entry name" value="Mitochondrial carrier"/>
    <property type="match status" value="1"/>
</dbReference>
<keyword evidence="5" id="KW-0677">Repeat</keyword>
<dbReference type="InterPro" id="IPR002167">
    <property type="entry name" value="GDC-like"/>
</dbReference>
<dbReference type="PROSITE" id="PS50920">
    <property type="entry name" value="SOLCAR"/>
    <property type="match status" value="3"/>
</dbReference>
<keyword evidence="3 10" id="KW-0813">Transport</keyword>
<organism evidence="11 12">
    <name type="scientific">Blomia tropicalis</name>
    <name type="common">Mite</name>
    <dbReference type="NCBI Taxonomy" id="40697"/>
    <lineage>
        <taxon>Eukaryota</taxon>
        <taxon>Metazoa</taxon>
        <taxon>Ecdysozoa</taxon>
        <taxon>Arthropoda</taxon>
        <taxon>Chelicerata</taxon>
        <taxon>Arachnida</taxon>
        <taxon>Acari</taxon>
        <taxon>Acariformes</taxon>
        <taxon>Sarcoptiformes</taxon>
        <taxon>Astigmata</taxon>
        <taxon>Glycyphagoidea</taxon>
        <taxon>Echimyopodidae</taxon>
        <taxon>Blomia</taxon>
    </lineage>
</organism>
<evidence type="ECO:0000256" key="9">
    <source>
        <dbReference type="PROSITE-ProRule" id="PRU00282"/>
    </source>
</evidence>
<keyword evidence="12" id="KW-1185">Reference proteome</keyword>
<dbReference type="InterPro" id="IPR002067">
    <property type="entry name" value="MCP"/>
</dbReference>
<keyword evidence="6" id="KW-0999">Mitochondrion inner membrane</keyword>
<dbReference type="PRINTS" id="PR00928">
    <property type="entry name" value="GRAVESDC"/>
</dbReference>
<feature type="repeat" description="Solcar" evidence="9">
    <location>
        <begin position="230"/>
        <end position="321"/>
    </location>
</feature>
<feature type="repeat" description="Solcar" evidence="9">
    <location>
        <begin position="7"/>
        <end position="93"/>
    </location>
</feature>
<evidence type="ECO:0000256" key="6">
    <source>
        <dbReference type="ARBA" id="ARBA00022792"/>
    </source>
</evidence>
<dbReference type="OMA" id="YKMSVPK"/>
<comment type="caution">
    <text evidence="11">The sequence shown here is derived from an EMBL/GenBank/DDBJ whole genome shotgun (WGS) entry which is preliminary data.</text>
</comment>
<dbReference type="AlphaFoldDB" id="A0A9Q0RSY3"/>
<dbReference type="PRINTS" id="PR00926">
    <property type="entry name" value="MITOCARRIER"/>
</dbReference>
<evidence type="ECO:0008006" key="13">
    <source>
        <dbReference type="Google" id="ProtNLM"/>
    </source>
</evidence>
<protein>
    <recommendedName>
        <fullName evidence="13">Graves disease carrier protein</fullName>
    </recommendedName>
</protein>